<dbReference type="GO" id="GO:0005829">
    <property type="term" value="C:cytosol"/>
    <property type="evidence" value="ECO:0007669"/>
    <property type="project" value="TreeGrafter"/>
</dbReference>
<dbReference type="GO" id="GO:0000976">
    <property type="term" value="F:transcription cis-regulatory region binding"/>
    <property type="evidence" value="ECO:0007669"/>
    <property type="project" value="TreeGrafter"/>
</dbReference>
<dbReference type="OrthoDB" id="9790442at2"/>
<evidence type="ECO:0000256" key="4">
    <source>
        <dbReference type="ARBA" id="ARBA00023125"/>
    </source>
</evidence>
<dbReference type="SUPFAM" id="SSF46894">
    <property type="entry name" value="C-terminal effector domain of the bipartite response regulators"/>
    <property type="match status" value="1"/>
</dbReference>
<evidence type="ECO:0000313" key="6">
    <source>
        <dbReference type="EMBL" id="ANC75937.1"/>
    </source>
</evidence>
<dbReference type="RefSeq" id="WP_066391362.1">
    <property type="nucleotide sequence ID" value="NZ_CP015378.1"/>
</dbReference>
<name>A0A160IJI0_9BACL</name>
<accession>A0A160IJI0</accession>
<dbReference type="Proteomes" id="UP000076623">
    <property type="component" value="Chromosome"/>
</dbReference>
<dbReference type="KEGG" id="fpn:ABE65_003530"/>
<evidence type="ECO:0000256" key="2">
    <source>
        <dbReference type="ARBA" id="ARBA00023012"/>
    </source>
</evidence>
<sequence>MSNEYSIYLVEDEQDLAQVLKAYMEKEGWSVSVFHNGEDALKSAEEKKPHLWILDIMLPGMDGYEIIKEIKKTSDIPVIFVSARDQDLDRIVGLELGSDDYLAKPFMPRELVIRVRKLLTRIYETGNRLPQTIEITGYIIDPISRKITRDGEMINLTGKEIDVLLYLIENKGKSRKREEILEYVWGDDYFGSERAVDDVIRRVRKKMPRLNLETVYGAGYRIIPS</sequence>
<proteinExistence type="predicted"/>
<keyword evidence="5" id="KW-0804">Transcription</keyword>
<dbReference type="STRING" id="1221500.ABE65_003530"/>
<dbReference type="SMART" id="SM00448">
    <property type="entry name" value="REC"/>
    <property type="match status" value="1"/>
</dbReference>
<dbReference type="InterPro" id="IPR039420">
    <property type="entry name" value="WalR-like"/>
</dbReference>
<dbReference type="PANTHER" id="PTHR48111">
    <property type="entry name" value="REGULATOR OF RPOS"/>
    <property type="match status" value="1"/>
</dbReference>
<dbReference type="Pfam" id="PF00486">
    <property type="entry name" value="Trans_reg_C"/>
    <property type="match status" value="1"/>
</dbReference>
<dbReference type="PROSITE" id="PS51755">
    <property type="entry name" value="OMPR_PHOB"/>
    <property type="match status" value="1"/>
</dbReference>
<evidence type="ECO:0000256" key="5">
    <source>
        <dbReference type="ARBA" id="ARBA00023163"/>
    </source>
</evidence>
<protein>
    <submittedName>
        <fullName evidence="6">DNA-binding response regulator</fullName>
    </submittedName>
</protein>
<dbReference type="CDD" id="cd17574">
    <property type="entry name" value="REC_OmpR"/>
    <property type="match status" value="1"/>
</dbReference>
<keyword evidence="7" id="KW-1185">Reference proteome</keyword>
<reference evidence="6 7" key="1">
    <citation type="submission" date="2016-04" db="EMBL/GenBank/DDBJ databases">
        <title>Complete genome sequence of Fictibacillus phosphorivorans G25-29, a strain toxic to nematodes.</title>
        <authorList>
            <person name="Zheng Z."/>
        </authorList>
    </citation>
    <scope>NUCLEOTIDE SEQUENCE [LARGE SCALE GENOMIC DNA]</scope>
    <source>
        <strain evidence="6 7">G25-29</strain>
    </source>
</reference>
<dbReference type="Gene3D" id="6.10.250.690">
    <property type="match status" value="1"/>
</dbReference>
<keyword evidence="4 6" id="KW-0238">DNA-binding</keyword>
<gene>
    <name evidence="6" type="ORF">ABE65_003530</name>
</gene>
<dbReference type="Pfam" id="PF00072">
    <property type="entry name" value="Response_reg"/>
    <property type="match status" value="1"/>
</dbReference>
<dbReference type="AlphaFoldDB" id="A0A160IJI0"/>
<dbReference type="GO" id="GO:0032993">
    <property type="term" value="C:protein-DNA complex"/>
    <property type="evidence" value="ECO:0007669"/>
    <property type="project" value="TreeGrafter"/>
</dbReference>
<dbReference type="InterPro" id="IPR001867">
    <property type="entry name" value="OmpR/PhoB-type_DNA-bd"/>
</dbReference>
<dbReference type="Gene3D" id="3.40.50.2300">
    <property type="match status" value="1"/>
</dbReference>
<dbReference type="FunFam" id="3.40.50.2300:FF:000001">
    <property type="entry name" value="DNA-binding response regulator PhoB"/>
    <property type="match status" value="1"/>
</dbReference>
<dbReference type="InterPro" id="IPR001789">
    <property type="entry name" value="Sig_transdc_resp-reg_receiver"/>
</dbReference>
<keyword evidence="1" id="KW-0597">Phosphoprotein</keyword>
<dbReference type="InterPro" id="IPR016032">
    <property type="entry name" value="Sig_transdc_resp-reg_C-effctor"/>
</dbReference>
<dbReference type="InterPro" id="IPR011006">
    <property type="entry name" value="CheY-like_superfamily"/>
</dbReference>
<evidence type="ECO:0000313" key="7">
    <source>
        <dbReference type="Proteomes" id="UP000076623"/>
    </source>
</evidence>
<dbReference type="Gene3D" id="1.10.10.10">
    <property type="entry name" value="Winged helix-like DNA-binding domain superfamily/Winged helix DNA-binding domain"/>
    <property type="match status" value="1"/>
</dbReference>
<dbReference type="PROSITE" id="PS50110">
    <property type="entry name" value="RESPONSE_REGULATORY"/>
    <property type="match status" value="1"/>
</dbReference>
<dbReference type="CDD" id="cd00383">
    <property type="entry name" value="trans_reg_C"/>
    <property type="match status" value="1"/>
</dbReference>
<dbReference type="SUPFAM" id="SSF52172">
    <property type="entry name" value="CheY-like"/>
    <property type="match status" value="1"/>
</dbReference>
<dbReference type="SMART" id="SM00862">
    <property type="entry name" value="Trans_reg_C"/>
    <property type="match status" value="1"/>
</dbReference>
<dbReference type="GO" id="GO:0006355">
    <property type="term" value="P:regulation of DNA-templated transcription"/>
    <property type="evidence" value="ECO:0007669"/>
    <property type="project" value="InterPro"/>
</dbReference>
<dbReference type="InterPro" id="IPR036388">
    <property type="entry name" value="WH-like_DNA-bd_sf"/>
</dbReference>
<dbReference type="EMBL" id="CP015378">
    <property type="protein sequence ID" value="ANC75937.1"/>
    <property type="molecule type" value="Genomic_DNA"/>
</dbReference>
<keyword evidence="2" id="KW-0902">Two-component regulatory system</keyword>
<dbReference type="GO" id="GO:0000156">
    <property type="term" value="F:phosphorelay response regulator activity"/>
    <property type="evidence" value="ECO:0007669"/>
    <property type="project" value="TreeGrafter"/>
</dbReference>
<evidence type="ECO:0000256" key="3">
    <source>
        <dbReference type="ARBA" id="ARBA00023015"/>
    </source>
</evidence>
<evidence type="ECO:0000256" key="1">
    <source>
        <dbReference type="ARBA" id="ARBA00022553"/>
    </source>
</evidence>
<keyword evidence="3" id="KW-0805">Transcription regulation</keyword>
<organism evidence="6 7">
    <name type="scientific">Fictibacillus phosphorivorans</name>
    <dbReference type="NCBI Taxonomy" id="1221500"/>
    <lineage>
        <taxon>Bacteria</taxon>
        <taxon>Bacillati</taxon>
        <taxon>Bacillota</taxon>
        <taxon>Bacilli</taxon>
        <taxon>Bacillales</taxon>
        <taxon>Fictibacillaceae</taxon>
        <taxon>Fictibacillus</taxon>
    </lineage>
</organism>
<dbReference type="PANTHER" id="PTHR48111:SF24">
    <property type="entry name" value="TRANSCRIPTIONAL REGULATORY PROTEIN CSSR"/>
    <property type="match status" value="1"/>
</dbReference>